<dbReference type="NCBIfam" id="TIGR00377">
    <property type="entry name" value="ant_ant_sig"/>
    <property type="match status" value="1"/>
</dbReference>
<dbReference type="EMBL" id="AP022593">
    <property type="protein sequence ID" value="BBY51740.1"/>
    <property type="molecule type" value="Genomic_DNA"/>
</dbReference>
<dbReference type="Pfam" id="PF01740">
    <property type="entry name" value="STAS"/>
    <property type="match status" value="1"/>
</dbReference>
<dbReference type="AlphaFoldDB" id="A0A7I7S5I8"/>
<dbReference type="CDD" id="cd07043">
    <property type="entry name" value="STAS_anti-anti-sigma_factors"/>
    <property type="match status" value="1"/>
</dbReference>
<organism evidence="4 5">
    <name type="scientific">Mycolicibacterium arabiense</name>
    <dbReference type="NCBI Taxonomy" id="1286181"/>
    <lineage>
        <taxon>Bacteria</taxon>
        <taxon>Bacillati</taxon>
        <taxon>Actinomycetota</taxon>
        <taxon>Actinomycetes</taxon>
        <taxon>Mycobacteriales</taxon>
        <taxon>Mycobacteriaceae</taxon>
        <taxon>Mycolicibacterium</taxon>
    </lineage>
</organism>
<proteinExistence type="inferred from homology"/>
<evidence type="ECO:0000259" key="3">
    <source>
        <dbReference type="PROSITE" id="PS50801"/>
    </source>
</evidence>
<accession>A0A7I7S5I8</accession>
<dbReference type="InterPro" id="IPR002645">
    <property type="entry name" value="STAS_dom"/>
</dbReference>
<dbReference type="InterPro" id="IPR003658">
    <property type="entry name" value="Anti-sigma_ant"/>
</dbReference>
<evidence type="ECO:0000313" key="5">
    <source>
        <dbReference type="Proteomes" id="UP000467428"/>
    </source>
</evidence>
<dbReference type="Proteomes" id="UP000467428">
    <property type="component" value="Chromosome"/>
</dbReference>
<evidence type="ECO:0000256" key="2">
    <source>
        <dbReference type="RuleBase" id="RU003749"/>
    </source>
</evidence>
<keyword evidence="5" id="KW-1185">Reference proteome</keyword>
<protein>
    <recommendedName>
        <fullName evidence="2">Anti-sigma factor antagonist</fullName>
    </recommendedName>
</protein>
<dbReference type="Gene3D" id="3.30.750.24">
    <property type="entry name" value="STAS domain"/>
    <property type="match status" value="1"/>
</dbReference>
<gene>
    <name evidence="4" type="ORF">MARA_52080</name>
</gene>
<dbReference type="PROSITE" id="PS50801">
    <property type="entry name" value="STAS"/>
    <property type="match status" value="1"/>
</dbReference>
<geneLocation type="plasmid" evidence="5">
    <name>pjcm18538 dna</name>
</geneLocation>
<feature type="domain" description="STAS" evidence="3">
    <location>
        <begin position="7"/>
        <end position="115"/>
    </location>
</feature>
<dbReference type="PANTHER" id="PTHR33495:SF13">
    <property type="entry name" value="ANTI-SIGMA-F FACTOR ANTAGONIST RSFB"/>
    <property type="match status" value="1"/>
</dbReference>
<comment type="similarity">
    <text evidence="1 2">Belongs to the anti-sigma-factor antagonist family.</text>
</comment>
<dbReference type="GO" id="GO:0043856">
    <property type="term" value="F:anti-sigma factor antagonist activity"/>
    <property type="evidence" value="ECO:0007669"/>
    <property type="project" value="InterPro"/>
</dbReference>
<evidence type="ECO:0000256" key="1">
    <source>
        <dbReference type="ARBA" id="ARBA00009013"/>
    </source>
</evidence>
<evidence type="ECO:0000313" key="4">
    <source>
        <dbReference type="EMBL" id="BBY51740.1"/>
    </source>
</evidence>
<dbReference type="KEGG" id="marz:MARA_52080"/>
<dbReference type="SUPFAM" id="SSF52091">
    <property type="entry name" value="SpoIIaa-like"/>
    <property type="match status" value="1"/>
</dbReference>
<dbReference type="InterPro" id="IPR036513">
    <property type="entry name" value="STAS_dom_sf"/>
</dbReference>
<reference evidence="4 5" key="1">
    <citation type="journal article" date="2019" name="Emerg. Microbes Infect.">
        <title>Comprehensive subspecies identification of 175 nontuberculous mycobacteria species based on 7547 genomic profiles.</title>
        <authorList>
            <person name="Matsumoto Y."/>
            <person name="Kinjo T."/>
            <person name="Motooka D."/>
            <person name="Nabeya D."/>
            <person name="Jung N."/>
            <person name="Uechi K."/>
            <person name="Horii T."/>
            <person name="Iida T."/>
            <person name="Fujita J."/>
            <person name="Nakamura S."/>
        </authorList>
    </citation>
    <scope>NUCLEOTIDE SEQUENCE [LARGE SCALE GENOMIC DNA]</scope>
    <source>
        <strain evidence="4 5">JCM 18538</strain>
    </source>
</reference>
<sequence>MPPNPVVTREERRDRDVTALFVEGDVDLATAPLVEEAVTAAVASPGRALIIDLTGVTFMGSAGLRVLVLAAQELDPAVFYAVVADSPATRRLIEVTALNEMFATFPTLDAALAAFEAEAS</sequence>
<dbReference type="PANTHER" id="PTHR33495">
    <property type="entry name" value="ANTI-SIGMA FACTOR ANTAGONIST TM_1081-RELATED-RELATED"/>
    <property type="match status" value="1"/>
</dbReference>
<name>A0A7I7S5I8_9MYCO</name>